<protein>
    <recommendedName>
        <fullName evidence="2">G-patch domain-containing protein</fullName>
    </recommendedName>
</protein>
<evidence type="ECO:0000313" key="3">
    <source>
        <dbReference type="EMBL" id="KAF8391707.1"/>
    </source>
</evidence>
<feature type="region of interest" description="Disordered" evidence="1">
    <location>
        <begin position="95"/>
        <end position="133"/>
    </location>
</feature>
<dbReference type="GO" id="GO:0003676">
    <property type="term" value="F:nucleic acid binding"/>
    <property type="evidence" value="ECO:0007669"/>
    <property type="project" value="InterPro"/>
</dbReference>
<accession>A0A834YNR7</accession>
<dbReference type="OrthoDB" id="1736143at2759"/>
<feature type="domain" description="G-patch" evidence="2">
    <location>
        <begin position="1032"/>
        <end position="1078"/>
    </location>
</feature>
<comment type="caution">
    <text evidence="3">The sequence shown here is derived from an EMBL/GenBank/DDBJ whole genome shotgun (WGS) entry which is preliminary data.</text>
</comment>
<feature type="compositionally biased region" description="Basic and acidic residues" evidence="1">
    <location>
        <begin position="160"/>
        <end position="170"/>
    </location>
</feature>
<feature type="compositionally biased region" description="Acidic residues" evidence="1">
    <location>
        <begin position="150"/>
        <end position="159"/>
    </location>
</feature>
<reference evidence="3 4" key="1">
    <citation type="submission" date="2020-04" db="EMBL/GenBank/DDBJ databases">
        <title>Plant Genome Project.</title>
        <authorList>
            <person name="Zhang R.-G."/>
        </authorList>
    </citation>
    <scope>NUCLEOTIDE SEQUENCE [LARGE SCALE GENOMIC DNA]</scope>
    <source>
        <strain evidence="3">YNK0</strain>
        <tissue evidence="3">Leaf</tissue>
    </source>
</reference>
<dbReference type="PANTHER" id="PTHR32108">
    <property type="entry name" value="DNA-DIRECTED RNA POLYMERASE SUBUNIT ALPHA"/>
    <property type="match status" value="1"/>
</dbReference>
<gene>
    <name evidence="3" type="ORF">HHK36_024016</name>
</gene>
<dbReference type="Pfam" id="PF01585">
    <property type="entry name" value="G-patch"/>
    <property type="match status" value="1"/>
</dbReference>
<dbReference type="InterPro" id="IPR000467">
    <property type="entry name" value="G_patch_dom"/>
</dbReference>
<dbReference type="OMA" id="KTPVREC"/>
<dbReference type="CDD" id="cd00303">
    <property type="entry name" value="retropepsin_like"/>
    <property type="match status" value="1"/>
</dbReference>
<evidence type="ECO:0000259" key="2">
    <source>
        <dbReference type="PROSITE" id="PS50174"/>
    </source>
</evidence>
<keyword evidence="4" id="KW-1185">Reference proteome</keyword>
<evidence type="ECO:0000313" key="4">
    <source>
        <dbReference type="Proteomes" id="UP000655225"/>
    </source>
</evidence>
<feature type="region of interest" description="Disordered" evidence="1">
    <location>
        <begin position="146"/>
        <end position="171"/>
    </location>
</feature>
<name>A0A834YNR7_TETSI</name>
<evidence type="ECO:0000256" key="1">
    <source>
        <dbReference type="SAM" id="MobiDB-lite"/>
    </source>
</evidence>
<feature type="region of interest" description="Disordered" evidence="1">
    <location>
        <begin position="857"/>
        <end position="880"/>
    </location>
</feature>
<proteinExistence type="predicted"/>
<feature type="region of interest" description="Disordered" evidence="1">
    <location>
        <begin position="397"/>
        <end position="416"/>
    </location>
</feature>
<feature type="region of interest" description="Disordered" evidence="1">
    <location>
        <begin position="44"/>
        <end position="66"/>
    </location>
</feature>
<feature type="compositionally biased region" description="Polar residues" evidence="1">
    <location>
        <begin position="123"/>
        <end position="133"/>
    </location>
</feature>
<dbReference type="PANTHER" id="PTHR32108:SF9">
    <property type="entry name" value="REVERSE TRANSCRIPTASE RNASE H-LIKE DOMAIN-CONTAINING PROTEIN"/>
    <property type="match status" value="1"/>
</dbReference>
<dbReference type="EMBL" id="JABCRI010000017">
    <property type="protein sequence ID" value="KAF8391707.1"/>
    <property type="molecule type" value="Genomic_DNA"/>
</dbReference>
<organism evidence="3 4">
    <name type="scientific">Tetracentron sinense</name>
    <name type="common">Spur-leaf</name>
    <dbReference type="NCBI Taxonomy" id="13715"/>
    <lineage>
        <taxon>Eukaryota</taxon>
        <taxon>Viridiplantae</taxon>
        <taxon>Streptophyta</taxon>
        <taxon>Embryophyta</taxon>
        <taxon>Tracheophyta</taxon>
        <taxon>Spermatophyta</taxon>
        <taxon>Magnoliopsida</taxon>
        <taxon>Trochodendrales</taxon>
        <taxon>Trochodendraceae</taxon>
        <taxon>Tetracentron</taxon>
    </lineage>
</organism>
<dbReference type="SMART" id="SM00443">
    <property type="entry name" value="G_patch"/>
    <property type="match status" value="1"/>
</dbReference>
<dbReference type="PROSITE" id="PS50174">
    <property type="entry name" value="G_PATCH"/>
    <property type="match status" value="1"/>
</dbReference>
<feature type="compositionally biased region" description="Basic and acidic residues" evidence="1">
    <location>
        <begin position="407"/>
        <end position="416"/>
    </location>
</feature>
<sequence length="1483" mass="168969">MRVKSRYPIHHLCVIETFEVGGKIGCSKRLIRFVPVRSPIVTRSRSNTMESAGNNSSAPPPPNMTEYASVTELNQVNEKLDRLTQMFMNFMQNQNQSNQDHPNYILVPDQPQAPPDQPQGQANPTGSSSSTNIRSLPLKQTVIFHTNGQQEDDTYEEEEWRSKGKQKADMSDQIAQLKSELRSELRSEVRQLKGVDTYGKIDLEDLCLHPGSKMPPKFKCLELSKYNGKGCPLAQLKLYIGSLSDFIDNEPLLLQLFQRSLTEEALDWYSTIDHTKLKVWRDLAEVFLDHFRFNTTDVANRMDVQRMYKKSTETFKQYAHRWRGVAARVKPPMTETEMVSTFISTLKQPYYGYLLGYYASNFATIVHIGDEIDDGIKTGKLADYEYLHNMFEQQTAANATTKRPVNGRRDNGKKEGDVQTVMVNRPQNSYAQPMYTQPSYPVYGQPPQPNYPVYAQLPQPAYAQAVQPAQPTVVPPIGPSSPGNRAPNQSNEKKYRVFTKLPVRPSELLPTLLKGQLIKLLEPKNGNGANSKFFNANEHCDFHMGAAGHSTDRCYPLKHAIQDLIDSNLLIFNPAPTTQNTNINQNPFPTHANNNASSSRTTNMIETEEIGFDPSQLIAPAGAKIRVYFDKKKSFPAINIISNNPSRPAQSPTPHNPIPQFQHLSLNPTGPMTINTPPQPRPIIFNYPSPQPIAVNYRPQTHSTTIQGQSQSNPIIIQDNPRPRPIIFNYPSPTPIVINSLPKSEPITINTEPNPKPIVINTPKPFPFADTRATPWNYNIRVSPVKAETVENEVAEVGNMTKAGRCHKSDEKGKAQKADDDENITLEELRKRKIRGIITEKEKEAVKKAEMEAERVKKQAEKEQADKQAEKEKELEKEKETGETLNICPWVTVQRLGMDESHIYPNGMTVKGFGNSKREVMGEIEMPVTVGPYTFDITFQVVKIPAAFNLLLGRPWIHTVGAVPSTLYQRVKYIVDNQLVTVLAEEDLLVQPSPDIPYIDMELSKDQSMFHSFEIVSAIDISVMKEPRLCKTDLMVARVMMDRGFQPGKGLGLNSQGISEPIPETTYIPWFGLGYKPKGKDWIEKEKKVRERRRARLEGRESRERLGPIPHIRETFPRSTYFILPDTQPQEYLNLSSLSHSSPPVSTYPNHVVMHETMNINEPTLLVSEASFEEDDWMNDEELMQQLFEEEQEREMEEFEIEVPPTMNQENISIIDEEEDFLNQFPRSTEAEVLMVDHHRMVKVSDLIYPVKGNYELLNWEITPLTYEAASSSDTTAASKKKTPVRECPLPEGFYNKPSTSGNYKTKDAKLIPYHEYLEEIAEKFHQASFEEDDWMNDEELMQQLFEEEQEREMEEFEMEVPPTMNQETSPSLMRMVKVSDLIYPVKGNYELLNWEITPLTYEAACSSDTTAASKKKTPVRECPLPEGFCNKPSTSVYDKEDKTEYEQNEYNFNVALDSELLEQECEDDTNAVIYPTLGHYWD</sequence>
<dbReference type="Proteomes" id="UP000655225">
    <property type="component" value="Unassembled WGS sequence"/>
</dbReference>